<reference evidence="1 2" key="1">
    <citation type="submission" date="2018-04" db="EMBL/GenBank/DDBJ databases">
        <title>Genomic Encyclopedia of Archaeal and Bacterial Type Strains, Phase II (KMG-II): from individual species to whole genera.</title>
        <authorList>
            <person name="Goeker M."/>
        </authorList>
    </citation>
    <scope>NUCLEOTIDE SEQUENCE [LARGE SCALE GENOMIC DNA]</scope>
    <source>
        <strain evidence="1 2">DSM 23082</strain>
    </source>
</reference>
<gene>
    <name evidence="1" type="ORF">C8P64_0329</name>
</gene>
<name>A0A2T6AKK2_9FLAO</name>
<sequence length="237" mass="26768">MKYLGVDGCKGGWISACYGSGEILIFRNIEELVSHYQDEFLMFVDIPIGLASAKNKKRNCEKEARKLLSAKRKSSIFPVPCWESLEGQNYEDAKGINRKVLGCGISKQTWFIMPKIKEVNSLLIDNRSLQSVIKESHPEISFKYLNLGIPLGHSKKTEKGIIERLEILTKYKQSSPAIFHKALQTYRKKEVAKDDILDALCLSVTAELSEKYGRSVPLRPMTDEFGIEMAINYATGL</sequence>
<dbReference type="Proteomes" id="UP000244174">
    <property type="component" value="Unassembled WGS sequence"/>
</dbReference>
<comment type="caution">
    <text evidence="1">The sequence shown here is derived from an EMBL/GenBank/DDBJ whole genome shotgun (WGS) entry which is preliminary data.</text>
</comment>
<dbReference type="AlphaFoldDB" id="A0A2T6AKK2"/>
<proteinExistence type="predicted"/>
<evidence type="ECO:0000313" key="1">
    <source>
        <dbReference type="EMBL" id="PTX44352.1"/>
    </source>
</evidence>
<dbReference type="Pfam" id="PF04250">
    <property type="entry name" value="DUF429"/>
    <property type="match status" value="1"/>
</dbReference>
<protein>
    <submittedName>
        <fullName evidence="1">Putative RNase H-like nuclease</fullName>
    </submittedName>
</protein>
<evidence type="ECO:0000313" key="2">
    <source>
        <dbReference type="Proteomes" id="UP000244174"/>
    </source>
</evidence>
<dbReference type="EMBL" id="QBKQ01000001">
    <property type="protein sequence ID" value="PTX44352.1"/>
    <property type="molecule type" value="Genomic_DNA"/>
</dbReference>
<dbReference type="InterPro" id="IPR007362">
    <property type="entry name" value="DUF429"/>
</dbReference>
<dbReference type="OrthoDB" id="9811476at2"/>
<accession>A0A2T6AKK2</accession>
<keyword evidence="2" id="KW-1185">Reference proteome</keyword>
<dbReference type="RefSeq" id="WP_108170319.1">
    <property type="nucleotide sequence ID" value="NZ_QBKQ01000001.1"/>
</dbReference>
<organism evidence="1 2">
    <name type="scientific">Christiangramia gaetbulicola</name>
    <dbReference type="NCBI Taxonomy" id="703340"/>
    <lineage>
        <taxon>Bacteria</taxon>
        <taxon>Pseudomonadati</taxon>
        <taxon>Bacteroidota</taxon>
        <taxon>Flavobacteriia</taxon>
        <taxon>Flavobacteriales</taxon>
        <taxon>Flavobacteriaceae</taxon>
        <taxon>Christiangramia</taxon>
    </lineage>
</organism>